<proteinExistence type="predicted"/>
<evidence type="ECO:0008006" key="4">
    <source>
        <dbReference type="Google" id="ProtNLM"/>
    </source>
</evidence>
<keyword evidence="3" id="KW-1185">Reference proteome</keyword>
<gene>
    <name evidence="2" type="ORF">PCOR1329_LOCUS66081</name>
</gene>
<organism evidence="2 3">
    <name type="scientific">Prorocentrum cordatum</name>
    <dbReference type="NCBI Taxonomy" id="2364126"/>
    <lineage>
        <taxon>Eukaryota</taxon>
        <taxon>Sar</taxon>
        <taxon>Alveolata</taxon>
        <taxon>Dinophyceae</taxon>
        <taxon>Prorocentrales</taxon>
        <taxon>Prorocentraceae</taxon>
        <taxon>Prorocentrum</taxon>
    </lineage>
</organism>
<accession>A0ABN9WGN9</accession>
<evidence type="ECO:0000313" key="2">
    <source>
        <dbReference type="EMBL" id="CAK0884023.1"/>
    </source>
</evidence>
<protein>
    <recommendedName>
        <fullName evidence="4">DNA replication complex GINS protein PSF3</fullName>
    </recommendedName>
</protein>
<feature type="compositionally biased region" description="Low complexity" evidence="1">
    <location>
        <begin position="42"/>
        <end position="55"/>
    </location>
</feature>
<dbReference type="Proteomes" id="UP001189429">
    <property type="component" value="Unassembled WGS sequence"/>
</dbReference>
<feature type="region of interest" description="Disordered" evidence="1">
    <location>
        <begin position="1"/>
        <end position="55"/>
    </location>
</feature>
<dbReference type="EMBL" id="CAUYUJ010018495">
    <property type="protein sequence ID" value="CAK0884023.1"/>
    <property type="molecule type" value="Genomic_DNA"/>
</dbReference>
<comment type="caution">
    <text evidence="2">The sequence shown here is derived from an EMBL/GenBank/DDBJ whole genome shotgun (WGS) entry which is preliminary data.</text>
</comment>
<evidence type="ECO:0000256" key="1">
    <source>
        <dbReference type="SAM" id="MobiDB-lite"/>
    </source>
</evidence>
<sequence>MAYERRSQVGPWMSLQARASPTLGPRQSPALSPADRTEPSAPRRGAARAGLRAGARGAPGWASEVETATHAPVEVPLWLCPQLSFHTYPAGARPGDLNAALRSGQAVGGRRKLVMSRPPRLGEGYDVQYRGRGVACAGGGQERLSDALGAAVSQAAASPRGGGQPGSALGARSPLGEEPVEELRTAAAEVTMAPAWGAVGYLGVGSVEDAGGNLLQADGVGCGMEEVVEDWLTAP</sequence>
<reference evidence="2" key="1">
    <citation type="submission" date="2023-10" db="EMBL/GenBank/DDBJ databases">
        <authorList>
            <person name="Chen Y."/>
            <person name="Shah S."/>
            <person name="Dougan E. K."/>
            <person name="Thang M."/>
            <person name="Chan C."/>
        </authorList>
    </citation>
    <scope>NUCLEOTIDE SEQUENCE [LARGE SCALE GENOMIC DNA]</scope>
</reference>
<evidence type="ECO:0000313" key="3">
    <source>
        <dbReference type="Proteomes" id="UP001189429"/>
    </source>
</evidence>
<name>A0ABN9WGN9_9DINO</name>
<feature type="region of interest" description="Disordered" evidence="1">
    <location>
        <begin position="155"/>
        <end position="179"/>
    </location>
</feature>